<gene>
    <name evidence="1" type="ordered locus">Halhy_3469</name>
</gene>
<evidence type="ECO:0000313" key="2">
    <source>
        <dbReference type="Proteomes" id="UP000008461"/>
    </source>
</evidence>
<dbReference type="RefSeq" id="WP_013765864.1">
    <property type="nucleotide sequence ID" value="NC_015510.1"/>
</dbReference>
<accession>F4KWI4</accession>
<dbReference type="HOGENOM" id="CLU_192951_0_0_10"/>
<proteinExistence type="predicted"/>
<dbReference type="Proteomes" id="UP000008461">
    <property type="component" value="Chromosome"/>
</dbReference>
<evidence type="ECO:0000313" key="1">
    <source>
        <dbReference type="EMBL" id="AEE51324.1"/>
    </source>
</evidence>
<protein>
    <submittedName>
        <fullName evidence="1">Uncharacterized protein</fullName>
    </submittedName>
</protein>
<dbReference type="KEGG" id="hhy:Halhy_3469"/>
<keyword evidence="2" id="KW-1185">Reference proteome</keyword>
<dbReference type="AlphaFoldDB" id="F4KWI4"/>
<reference evidence="1 2" key="1">
    <citation type="journal article" date="2011" name="Stand. Genomic Sci.">
        <title>Complete genome sequence of Haliscomenobacter hydrossis type strain (O).</title>
        <authorList>
            <consortium name="US DOE Joint Genome Institute (JGI-PGF)"/>
            <person name="Daligault H."/>
            <person name="Lapidus A."/>
            <person name="Zeytun A."/>
            <person name="Nolan M."/>
            <person name="Lucas S."/>
            <person name="Del Rio T.G."/>
            <person name="Tice H."/>
            <person name="Cheng J.F."/>
            <person name="Tapia R."/>
            <person name="Han C."/>
            <person name="Goodwin L."/>
            <person name="Pitluck S."/>
            <person name="Liolios K."/>
            <person name="Pagani I."/>
            <person name="Ivanova N."/>
            <person name="Huntemann M."/>
            <person name="Mavromatis K."/>
            <person name="Mikhailova N."/>
            <person name="Pati A."/>
            <person name="Chen A."/>
            <person name="Palaniappan K."/>
            <person name="Land M."/>
            <person name="Hauser L."/>
            <person name="Brambilla E.M."/>
            <person name="Rohde M."/>
            <person name="Verbarg S."/>
            <person name="Goker M."/>
            <person name="Bristow J."/>
            <person name="Eisen J.A."/>
            <person name="Markowitz V."/>
            <person name="Hugenholtz P."/>
            <person name="Kyrpides N.C."/>
            <person name="Klenk H.P."/>
            <person name="Woyke T."/>
        </authorList>
    </citation>
    <scope>NUCLEOTIDE SEQUENCE [LARGE SCALE GENOMIC DNA]</scope>
    <source>
        <strain evidence="2">ATCC 27775 / DSM 1100 / LMG 10767 / O</strain>
    </source>
</reference>
<dbReference type="STRING" id="760192.Halhy_3469"/>
<sequence length="83" mass="9435">MTTVSFVLEELAELLAKMDPERVLSFRTSEKAQERLEALLEKNKTEEGLEEAEKDELEQFMLVEHIVSMAKIRALKNIASLAA</sequence>
<reference key="2">
    <citation type="submission" date="2011-04" db="EMBL/GenBank/DDBJ databases">
        <title>Complete sequence of chromosome of Haliscomenobacter hydrossis DSM 1100.</title>
        <authorList>
            <consortium name="US DOE Joint Genome Institute (JGI-PGF)"/>
            <person name="Lucas S."/>
            <person name="Han J."/>
            <person name="Lapidus A."/>
            <person name="Bruce D."/>
            <person name="Goodwin L."/>
            <person name="Pitluck S."/>
            <person name="Peters L."/>
            <person name="Kyrpides N."/>
            <person name="Mavromatis K."/>
            <person name="Ivanova N."/>
            <person name="Ovchinnikova G."/>
            <person name="Pagani I."/>
            <person name="Daligault H."/>
            <person name="Detter J.C."/>
            <person name="Han C."/>
            <person name="Land M."/>
            <person name="Hauser L."/>
            <person name="Markowitz V."/>
            <person name="Cheng J.-F."/>
            <person name="Hugenholtz P."/>
            <person name="Woyke T."/>
            <person name="Wu D."/>
            <person name="Verbarg S."/>
            <person name="Frueling A."/>
            <person name="Brambilla E."/>
            <person name="Klenk H.-P."/>
            <person name="Eisen J.A."/>
        </authorList>
    </citation>
    <scope>NUCLEOTIDE SEQUENCE</scope>
    <source>
        <strain>DSM 1100</strain>
    </source>
</reference>
<dbReference type="eggNOG" id="ENOG50329IH">
    <property type="taxonomic scope" value="Bacteria"/>
</dbReference>
<dbReference type="EMBL" id="CP002691">
    <property type="protein sequence ID" value="AEE51324.1"/>
    <property type="molecule type" value="Genomic_DNA"/>
</dbReference>
<name>F4KWI4_HALH1</name>
<organism evidence="1 2">
    <name type="scientific">Haliscomenobacter hydrossis (strain ATCC 27775 / DSM 1100 / LMG 10767 / O)</name>
    <dbReference type="NCBI Taxonomy" id="760192"/>
    <lineage>
        <taxon>Bacteria</taxon>
        <taxon>Pseudomonadati</taxon>
        <taxon>Bacteroidota</taxon>
        <taxon>Saprospiria</taxon>
        <taxon>Saprospirales</taxon>
        <taxon>Haliscomenobacteraceae</taxon>
        <taxon>Haliscomenobacter</taxon>
    </lineage>
</organism>